<dbReference type="CDD" id="cd00473">
    <property type="entry name" value="bS6"/>
    <property type="match status" value="1"/>
</dbReference>
<dbReference type="Gene3D" id="3.30.70.60">
    <property type="match status" value="1"/>
</dbReference>
<name>A0A948RUD7_UNCEI</name>
<comment type="function">
    <text evidence="3">Binds together with bS18 to 16S ribosomal RNA.</text>
</comment>
<dbReference type="InterPro" id="IPR035980">
    <property type="entry name" value="Ribosomal_bS6_sf"/>
</dbReference>
<evidence type="ECO:0000256" key="2">
    <source>
        <dbReference type="ARBA" id="ARBA00035294"/>
    </source>
</evidence>
<reference evidence="5" key="1">
    <citation type="submission" date="2021-05" db="EMBL/GenBank/DDBJ databases">
        <title>Energy efficiency and biological interactions define the core microbiome of deep oligotrophic groundwater.</title>
        <authorList>
            <person name="Mehrshad M."/>
            <person name="Lopez-Fernandez M."/>
            <person name="Bell E."/>
            <person name="Bernier-Latmani R."/>
            <person name="Bertilsson S."/>
            <person name="Dopson M."/>
        </authorList>
    </citation>
    <scope>NUCLEOTIDE SEQUENCE</scope>
    <source>
        <strain evidence="5">Modern_marine.mb.64</strain>
    </source>
</reference>
<dbReference type="AlphaFoldDB" id="A0A948RUD7"/>
<feature type="compositionally biased region" description="Basic and acidic residues" evidence="4">
    <location>
        <begin position="101"/>
        <end position="123"/>
    </location>
</feature>
<keyword evidence="3 5" id="KW-0689">Ribosomal protein</keyword>
<comment type="caution">
    <text evidence="5">The sequence shown here is derived from an EMBL/GenBank/DDBJ whole genome shotgun (WGS) entry which is preliminary data.</text>
</comment>
<dbReference type="Pfam" id="PF01250">
    <property type="entry name" value="Ribosomal_S6"/>
    <property type="match status" value="1"/>
</dbReference>
<feature type="compositionally biased region" description="Low complexity" evidence="4">
    <location>
        <begin position="138"/>
        <end position="156"/>
    </location>
</feature>
<dbReference type="PANTHER" id="PTHR21011:SF1">
    <property type="entry name" value="SMALL RIBOSOMAL SUBUNIT PROTEIN BS6M"/>
    <property type="match status" value="1"/>
</dbReference>
<keyword evidence="3" id="KW-0694">RNA-binding</keyword>
<dbReference type="EMBL" id="JAHJDP010000012">
    <property type="protein sequence ID" value="MBU2689642.1"/>
    <property type="molecule type" value="Genomic_DNA"/>
</dbReference>
<organism evidence="5 6">
    <name type="scientific">Eiseniibacteriota bacterium</name>
    <dbReference type="NCBI Taxonomy" id="2212470"/>
    <lineage>
        <taxon>Bacteria</taxon>
        <taxon>Candidatus Eiseniibacteriota</taxon>
    </lineage>
</organism>
<comment type="similarity">
    <text evidence="1 3">Belongs to the bacterial ribosomal protein bS6 family.</text>
</comment>
<proteinExistence type="inferred from homology"/>
<accession>A0A948RUD7</accession>
<evidence type="ECO:0000256" key="1">
    <source>
        <dbReference type="ARBA" id="ARBA00009512"/>
    </source>
</evidence>
<evidence type="ECO:0000256" key="3">
    <source>
        <dbReference type="HAMAP-Rule" id="MF_00360"/>
    </source>
</evidence>
<dbReference type="InterPro" id="IPR020814">
    <property type="entry name" value="Ribosomal_S6_plastid/chlpt"/>
</dbReference>
<dbReference type="Proteomes" id="UP000777784">
    <property type="component" value="Unassembled WGS sequence"/>
</dbReference>
<dbReference type="GO" id="GO:1990904">
    <property type="term" value="C:ribonucleoprotein complex"/>
    <property type="evidence" value="ECO:0007669"/>
    <property type="project" value="UniProtKB-KW"/>
</dbReference>
<evidence type="ECO:0000313" key="5">
    <source>
        <dbReference type="EMBL" id="MBU2689642.1"/>
    </source>
</evidence>
<dbReference type="GO" id="GO:0005840">
    <property type="term" value="C:ribosome"/>
    <property type="evidence" value="ECO:0007669"/>
    <property type="project" value="UniProtKB-KW"/>
</dbReference>
<protein>
    <recommendedName>
        <fullName evidence="2 3">Small ribosomal subunit protein bS6</fullName>
    </recommendedName>
</protein>
<gene>
    <name evidence="3 5" type="primary">rpsF</name>
    <name evidence="5" type="ORF">KJ970_01825</name>
</gene>
<dbReference type="GO" id="GO:0070181">
    <property type="term" value="F:small ribosomal subunit rRNA binding"/>
    <property type="evidence" value="ECO:0007669"/>
    <property type="project" value="TreeGrafter"/>
</dbReference>
<evidence type="ECO:0000256" key="4">
    <source>
        <dbReference type="SAM" id="MobiDB-lite"/>
    </source>
</evidence>
<dbReference type="NCBIfam" id="TIGR00166">
    <property type="entry name" value="S6"/>
    <property type="match status" value="1"/>
</dbReference>
<dbReference type="InterPro" id="IPR014717">
    <property type="entry name" value="Transl_elong_EF1B/ribsomal_bS6"/>
</dbReference>
<keyword evidence="3" id="KW-0699">rRNA-binding</keyword>
<dbReference type="HAMAP" id="MF_00360">
    <property type="entry name" value="Ribosomal_bS6"/>
    <property type="match status" value="1"/>
</dbReference>
<sequence>MKDYETVFVLHPRLDDAKVEEEIQKVKDIITQADGQILDVQKWGRKRLAYEIQKIHEGLYTVIQYSGEPQTVKDLDRRYKLNENVLRYLTVVAHPKSLRGGPDEGGEKAETLEHPSEKSELGELKIPVEAVESPEMTPVAETPESESAAAAVENPPMASLEEGDPASIRAESGPTES</sequence>
<dbReference type="GO" id="GO:0006412">
    <property type="term" value="P:translation"/>
    <property type="evidence" value="ECO:0007669"/>
    <property type="project" value="UniProtKB-UniRule"/>
</dbReference>
<dbReference type="GO" id="GO:0003735">
    <property type="term" value="F:structural constituent of ribosome"/>
    <property type="evidence" value="ECO:0007669"/>
    <property type="project" value="InterPro"/>
</dbReference>
<keyword evidence="3" id="KW-0687">Ribonucleoprotein</keyword>
<dbReference type="SUPFAM" id="SSF54995">
    <property type="entry name" value="Ribosomal protein S6"/>
    <property type="match status" value="1"/>
</dbReference>
<dbReference type="PANTHER" id="PTHR21011">
    <property type="entry name" value="MITOCHONDRIAL 28S RIBOSOMAL PROTEIN S6"/>
    <property type="match status" value="1"/>
</dbReference>
<dbReference type="GO" id="GO:0005737">
    <property type="term" value="C:cytoplasm"/>
    <property type="evidence" value="ECO:0007669"/>
    <property type="project" value="UniProtKB-ARBA"/>
</dbReference>
<feature type="region of interest" description="Disordered" evidence="4">
    <location>
        <begin position="97"/>
        <end position="177"/>
    </location>
</feature>
<evidence type="ECO:0000313" key="6">
    <source>
        <dbReference type="Proteomes" id="UP000777784"/>
    </source>
</evidence>
<dbReference type="InterPro" id="IPR000529">
    <property type="entry name" value="Ribosomal_bS6"/>
</dbReference>